<dbReference type="InterPro" id="IPR002145">
    <property type="entry name" value="CopG"/>
</dbReference>
<accession>A0ABT8XJ84</accession>
<evidence type="ECO:0000313" key="3">
    <source>
        <dbReference type="Proteomes" id="UP001177080"/>
    </source>
</evidence>
<keyword evidence="3" id="KW-1185">Reference proteome</keyword>
<dbReference type="RefSeq" id="WP_244759688.1">
    <property type="nucleotide sequence ID" value="NZ_JALJCJ010000001.1"/>
</dbReference>
<name>A0ABT8XJ84_9HYPH</name>
<dbReference type="Proteomes" id="UP001177080">
    <property type="component" value="Unassembled WGS sequence"/>
</dbReference>
<feature type="domain" description="Ribbon-helix-helix protein CopG" evidence="1">
    <location>
        <begin position="5"/>
        <end position="41"/>
    </location>
</feature>
<dbReference type="InterPro" id="IPR010985">
    <property type="entry name" value="Ribbon_hlx_hlx"/>
</dbReference>
<dbReference type="EMBL" id="WHSC02000009">
    <property type="protein sequence ID" value="MDO6123766.1"/>
    <property type="molecule type" value="Genomic_DNA"/>
</dbReference>
<dbReference type="SUPFAM" id="SSF47598">
    <property type="entry name" value="Ribbon-helix-helix"/>
    <property type="match status" value="1"/>
</dbReference>
<evidence type="ECO:0000259" key="1">
    <source>
        <dbReference type="Pfam" id="PF01402"/>
    </source>
</evidence>
<evidence type="ECO:0000313" key="2">
    <source>
        <dbReference type="EMBL" id="MDO6123766.1"/>
    </source>
</evidence>
<proteinExistence type="predicted"/>
<dbReference type="Pfam" id="PF01402">
    <property type="entry name" value="RHH_1"/>
    <property type="match status" value="1"/>
</dbReference>
<gene>
    <name evidence="2" type="ORF">GB928_021445</name>
</gene>
<organism evidence="2 3">
    <name type="scientific">Shinella curvata</name>
    <dbReference type="NCBI Taxonomy" id="1817964"/>
    <lineage>
        <taxon>Bacteria</taxon>
        <taxon>Pseudomonadati</taxon>
        <taxon>Pseudomonadota</taxon>
        <taxon>Alphaproteobacteria</taxon>
        <taxon>Hyphomicrobiales</taxon>
        <taxon>Rhizobiaceae</taxon>
        <taxon>Shinella</taxon>
    </lineage>
</organism>
<protein>
    <submittedName>
        <fullName evidence="2">DUF6290 family protein</fullName>
    </submittedName>
</protein>
<reference evidence="2" key="1">
    <citation type="submission" date="2022-04" db="EMBL/GenBank/DDBJ databases">
        <title>Shinella lacus sp. nov., a novel member of the genus Shinella from water.</title>
        <authorList>
            <person name="Deng Y."/>
        </authorList>
    </citation>
    <scope>NUCLEOTIDE SEQUENCE</scope>
    <source>
        <strain evidence="2">JCM 31239</strain>
    </source>
</reference>
<dbReference type="CDD" id="cd22233">
    <property type="entry name" value="RHH_CopAso-like"/>
    <property type="match status" value="1"/>
</dbReference>
<dbReference type="Gene3D" id="1.10.1220.10">
    <property type="entry name" value="Met repressor-like"/>
    <property type="match status" value="1"/>
</dbReference>
<dbReference type="InterPro" id="IPR013321">
    <property type="entry name" value="Arc_rbn_hlx_hlx"/>
</dbReference>
<sequence length="77" mass="9044">MARQTAIRLPDETYERLQTLAARTGRTATYYIREAIEQHIEDLEDIYLAEQELERVRRGESRVYSLKEVEDELGLGD</sequence>
<comment type="caution">
    <text evidence="2">The sequence shown here is derived from an EMBL/GenBank/DDBJ whole genome shotgun (WGS) entry which is preliminary data.</text>
</comment>